<evidence type="ECO:0000256" key="1">
    <source>
        <dbReference type="SAM" id="SignalP"/>
    </source>
</evidence>
<evidence type="ECO:0000313" key="2">
    <source>
        <dbReference type="EMBL" id="KAK3950579.1"/>
    </source>
</evidence>
<accession>A0AAN6NT04</accession>
<keyword evidence="1" id="KW-0732">Signal</keyword>
<keyword evidence="3" id="KW-1185">Reference proteome</keyword>
<gene>
    <name evidence="2" type="ORF">QBC32DRAFT_346096</name>
</gene>
<name>A0AAN6NT04_9PEZI</name>
<sequence>MPRWRLWSLLTDLLRGALSDALLSFQYRKTEAESLSFFHFLLASPLGRSSYSAWRVLAGTSRQRTDSSSTVYFC</sequence>
<reference evidence="2" key="2">
    <citation type="submission" date="2023-06" db="EMBL/GenBank/DDBJ databases">
        <authorList>
            <consortium name="Lawrence Berkeley National Laboratory"/>
            <person name="Mondo S.J."/>
            <person name="Hensen N."/>
            <person name="Bonometti L."/>
            <person name="Westerberg I."/>
            <person name="Brannstrom I.O."/>
            <person name="Guillou S."/>
            <person name="Cros-Aarteil S."/>
            <person name="Calhoun S."/>
            <person name="Haridas S."/>
            <person name="Kuo A."/>
            <person name="Pangilinan J."/>
            <person name="Riley R."/>
            <person name="Labutti K."/>
            <person name="Andreopoulos B."/>
            <person name="Lipzen A."/>
            <person name="Chen C."/>
            <person name="Yanf M."/>
            <person name="Daum C."/>
            <person name="Ng V."/>
            <person name="Clum A."/>
            <person name="Steindorff A."/>
            <person name="Ohm R."/>
            <person name="Martin F."/>
            <person name="Silar P."/>
            <person name="Natvig D."/>
            <person name="Lalanne C."/>
            <person name="Gautier V."/>
            <person name="Ament-Velasquez S.L."/>
            <person name="Kruys A."/>
            <person name="Hutchinson M.I."/>
            <person name="Powell A.J."/>
            <person name="Barry K."/>
            <person name="Miller A.N."/>
            <person name="Grigoriev I.V."/>
            <person name="Debuchy R."/>
            <person name="Gladieux P."/>
            <person name="Thoren M.H."/>
            <person name="Johannesson H."/>
        </authorList>
    </citation>
    <scope>NUCLEOTIDE SEQUENCE</scope>
    <source>
        <strain evidence="2">CBS 626.80</strain>
    </source>
</reference>
<reference evidence="2" key="1">
    <citation type="journal article" date="2023" name="Mol. Phylogenet. Evol.">
        <title>Genome-scale phylogeny and comparative genomics of the fungal order Sordariales.</title>
        <authorList>
            <person name="Hensen N."/>
            <person name="Bonometti L."/>
            <person name="Westerberg I."/>
            <person name="Brannstrom I.O."/>
            <person name="Guillou S."/>
            <person name="Cros-Aarteil S."/>
            <person name="Calhoun S."/>
            <person name="Haridas S."/>
            <person name="Kuo A."/>
            <person name="Mondo S."/>
            <person name="Pangilinan J."/>
            <person name="Riley R."/>
            <person name="LaButti K."/>
            <person name="Andreopoulos B."/>
            <person name="Lipzen A."/>
            <person name="Chen C."/>
            <person name="Yan M."/>
            <person name="Daum C."/>
            <person name="Ng V."/>
            <person name="Clum A."/>
            <person name="Steindorff A."/>
            <person name="Ohm R.A."/>
            <person name="Martin F."/>
            <person name="Silar P."/>
            <person name="Natvig D.O."/>
            <person name="Lalanne C."/>
            <person name="Gautier V."/>
            <person name="Ament-Velasquez S.L."/>
            <person name="Kruys A."/>
            <person name="Hutchinson M.I."/>
            <person name="Powell A.J."/>
            <person name="Barry K."/>
            <person name="Miller A.N."/>
            <person name="Grigoriev I.V."/>
            <person name="Debuchy R."/>
            <person name="Gladieux P."/>
            <person name="Hiltunen Thoren M."/>
            <person name="Johannesson H."/>
        </authorList>
    </citation>
    <scope>NUCLEOTIDE SEQUENCE</scope>
    <source>
        <strain evidence="2">CBS 626.80</strain>
    </source>
</reference>
<proteinExistence type="predicted"/>
<dbReference type="Proteomes" id="UP001303222">
    <property type="component" value="Unassembled WGS sequence"/>
</dbReference>
<protein>
    <recommendedName>
        <fullName evidence="4">Secreted protein</fullName>
    </recommendedName>
</protein>
<dbReference type="EMBL" id="MU859172">
    <property type="protein sequence ID" value="KAK3950579.1"/>
    <property type="molecule type" value="Genomic_DNA"/>
</dbReference>
<evidence type="ECO:0008006" key="4">
    <source>
        <dbReference type="Google" id="ProtNLM"/>
    </source>
</evidence>
<comment type="caution">
    <text evidence="2">The sequence shown here is derived from an EMBL/GenBank/DDBJ whole genome shotgun (WGS) entry which is preliminary data.</text>
</comment>
<feature type="signal peptide" evidence="1">
    <location>
        <begin position="1"/>
        <end position="19"/>
    </location>
</feature>
<organism evidence="2 3">
    <name type="scientific">Pseudoneurospora amorphoporcata</name>
    <dbReference type="NCBI Taxonomy" id="241081"/>
    <lineage>
        <taxon>Eukaryota</taxon>
        <taxon>Fungi</taxon>
        <taxon>Dikarya</taxon>
        <taxon>Ascomycota</taxon>
        <taxon>Pezizomycotina</taxon>
        <taxon>Sordariomycetes</taxon>
        <taxon>Sordariomycetidae</taxon>
        <taxon>Sordariales</taxon>
        <taxon>Sordariaceae</taxon>
        <taxon>Pseudoneurospora</taxon>
    </lineage>
</organism>
<feature type="chain" id="PRO_5043038208" description="Secreted protein" evidence="1">
    <location>
        <begin position="20"/>
        <end position="74"/>
    </location>
</feature>
<dbReference type="AlphaFoldDB" id="A0AAN6NT04"/>
<evidence type="ECO:0000313" key="3">
    <source>
        <dbReference type="Proteomes" id="UP001303222"/>
    </source>
</evidence>